<keyword evidence="1" id="KW-0547">Nucleotide-binding</keyword>
<proteinExistence type="predicted"/>
<evidence type="ECO:0000313" key="5">
    <source>
        <dbReference type="Proteomes" id="UP000680706"/>
    </source>
</evidence>
<dbReference type="Pfam" id="PF00069">
    <property type="entry name" value="Pkinase"/>
    <property type="match status" value="1"/>
</dbReference>
<dbReference type="SUPFAM" id="SSF52540">
    <property type="entry name" value="P-loop containing nucleoside triphosphate hydrolases"/>
    <property type="match status" value="1"/>
</dbReference>
<dbReference type="InterPro" id="IPR011009">
    <property type="entry name" value="Kinase-like_dom_sf"/>
</dbReference>
<feature type="domain" description="Protein kinase" evidence="3">
    <location>
        <begin position="1"/>
        <end position="303"/>
    </location>
</feature>
<dbReference type="RefSeq" id="WP_197432726.1">
    <property type="nucleotide sequence ID" value="NZ_CP074126.1"/>
</dbReference>
<sequence>MGVVFAGKHAHTGRQVAIKMATKNKASKLNQLRREIRSLAKLRHPGVIQIVDHGVEEGLPWHAMERLTEPTLAHTIGQIWSHHHWAGTTSITQEPFGSDYSLEATLISLEDVQLADINSSGDHEDAIDIRNQAAAGQLDDALTLIYGICEVLAYVHGLGIIHRDLKPDNVFILRNKFPVLVDFGLVTEVRGTVGREVIESAQVVSGSPHFMAPEQIRNEALDARCDLYSLGCILYELVTGLRPFKGTRAQIFRGHLERIPVKPSDLVYGVPKALDDMIMALLAKTADQRIGYAETVLQTIEALGIQRPQWPRAAPSARPYLYRASFIENARIKSDIEDQLNRVKDGAGHILVVLGESGLGKTRLVTEIAKKAQRSGMDVVSCECAVRGGDSAQSKPISQPLYPFLQLLDQVADSCMEGGAASFQTLCGKHAAVLCEYSASIKALPWAQQLPSPPKLEQDQALTRLFEALRSVLAAYSHMCPLLVILDDLQWADELTLAFLKYLSENGLDDAAVLLLGTLRSEERTPEIDSILSKDSLKEVSLQRMGIHDIERLASGMLAMKQLPHAFAEFLLERSNGNPFFIAEYLRAAVTEHVLRRDHSGKWAFADQALSEANTYEKLPLPDTLGDLIKLRLGQLKPAARRAVDCAALIGRHFETDLIASVKGLNDETIGQVIDELVERQILEADDKDGFRFLHDKIREVAEAQLTPERRRTLHSKIATQLDKQQKAAKDPQSIDARLGHHWACAHVPDRAAQHLRLAADRAHRHHAIEEAVQLNQTALLEIKKAWQQQPERKEHWHGETIAANEALAALHSLKRNYEPARSALQEVLDQKPNNLITKARLTRLRGKTFEAEHRHEEALASYSEAERLLNSKPDPSSAWGDELIEIKLGRLWTHYWAANSHLMDIEVSEMQALIKNSGTPRHLYQFYLTQIFRDLRRDRYRVNEDTVELGRHLLNAALDMEQENEISIAQFELGFLLLFAGELEEAKPELQKALELTKRIGDTSGEIRTLCYHVILLRRLGDVKATQSEAQNLLKSAEKARMTDYVGIAHASLGWVYLKQGNTELASAQTRKAKEIWATLPFDYSMKWTAVLTDLKIAFEARDLEEVNNCAKALRHKVQLWLPNQIDLALKDIITGFSTNDERKVINSAKEALLQAETIGYL</sequence>
<dbReference type="InterPro" id="IPR027417">
    <property type="entry name" value="P-loop_NTPase"/>
</dbReference>
<organism evidence="4 5">
    <name type="scientific">Pseudovibrio brasiliensis</name>
    <dbReference type="NCBI Taxonomy" id="1898042"/>
    <lineage>
        <taxon>Bacteria</taxon>
        <taxon>Pseudomonadati</taxon>
        <taxon>Pseudomonadota</taxon>
        <taxon>Alphaproteobacteria</taxon>
        <taxon>Hyphomicrobiales</taxon>
        <taxon>Stappiaceae</taxon>
        <taxon>Pseudovibrio</taxon>
    </lineage>
</organism>
<keyword evidence="4" id="KW-0418">Kinase</keyword>
<dbReference type="SUPFAM" id="SSF48452">
    <property type="entry name" value="TPR-like"/>
    <property type="match status" value="1"/>
</dbReference>
<dbReference type="CDD" id="cd14014">
    <property type="entry name" value="STKc_PknB_like"/>
    <property type="match status" value="1"/>
</dbReference>
<dbReference type="Proteomes" id="UP000680706">
    <property type="component" value="Chromosome"/>
</dbReference>
<dbReference type="Pfam" id="PF13191">
    <property type="entry name" value="AAA_16"/>
    <property type="match status" value="1"/>
</dbReference>
<keyword evidence="5" id="KW-1185">Reference proteome</keyword>
<dbReference type="InterPro" id="IPR019734">
    <property type="entry name" value="TPR_rpt"/>
</dbReference>
<dbReference type="GO" id="GO:0016301">
    <property type="term" value="F:kinase activity"/>
    <property type="evidence" value="ECO:0007669"/>
    <property type="project" value="UniProtKB-KW"/>
</dbReference>
<keyword evidence="2" id="KW-0067">ATP-binding</keyword>
<dbReference type="SMART" id="SM00028">
    <property type="entry name" value="TPR"/>
    <property type="match status" value="4"/>
</dbReference>
<gene>
    <name evidence="4" type="ORF">KGB56_17065</name>
</gene>
<dbReference type="InterPro" id="IPR041664">
    <property type="entry name" value="AAA_16"/>
</dbReference>
<accession>A0ABX8AN21</accession>
<dbReference type="SMART" id="SM00220">
    <property type="entry name" value="S_TKc"/>
    <property type="match status" value="1"/>
</dbReference>
<name>A0ABX8AN21_9HYPH</name>
<evidence type="ECO:0000256" key="1">
    <source>
        <dbReference type="ARBA" id="ARBA00022741"/>
    </source>
</evidence>
<evidence type="ECO:0000256" key="2">
    <source>
        <dbReference type="ARBA" id="ARBA00022840"/>
    </source>
</evidence>
<reference evidence="4 5" key="1">
    <citation type="journal article" date="2021" name="Angew. Chem. Int. Ed. Engl.">
        <title>A novel family of nonribosomal peptides modulate collective behavior in Pseudovibrio bacteria isolated from marine sponges.</title>
        <authorList>
            <person name="Ioca L.P."/>
            <person name="Dai Y."/>
            <person name="Kunakom S."/>
            <person name="Diaz-Espinosa J."/>
            <person name="Krunic A."/>
            <person name="Crnkovic C.M."/>
            <person name="Orjala J."/>
            <person name="Sanchez L.M."/>
            <person name="Ferreira A.G."/>
            <person name="Berlinck R.G.S."/>
            <person name="Eustaquio A.S."/>
        </authorList>
    </citation>
    <scope>NUCLEOTIDE SEQUENCE [LARGE SCALE GENOMIC DNA]</scope>
    <source>
        <strain evidence="4 5">Ab134</strain>
    </source>
</reference>
<evidence type="ECO:0000259" key="3">
    <source>
        <dbReference type="PROSITE" id="PS50011"/>
    </source>
</evidence>
<dbReference type="Gene3D" id="3.40.50.300">
    <property type="entry name" value="P-loop containing nucleotide triphosphate hydrolases"/>
    <property type="match status" value="1"/>
</dbReference>
<dbReference type="PANTHER" id="PTHR16305">
    <property type="entry name" value="TESTICULAR SOLUBLE ADENYLYL CYCLASE"/>
    <property type="match status" value="1"/>
</dbReference>
<dbReference type="PROSITE" id="PS00108">
    <property type="entry name" value="PROTEIN_KINASE_ST"/>
    <property type="match status" value="1"/>
</dbReference>
<dbReference type="InterPro" id="IPR011990">
    <property type="entry name" value="TPR-like_helical_dom_sf"/>
</dbReference>
<evidence type="ECO:0000313" key="4">
    <source>
        <dbReference type="EMBL" id="QUS55056.1"/>
    </source>
</evidence>
<dbReference type="PANTHER" id="PTHR16305:SF28">
    <property type="entry name" value="GUANYLATE CYCLASE DOMAIN-CONTAINING PROTEIN"/>
    <property type="match status" value="1"/>
</dbReference>
<dbReference type="InterPro" id="IPR008271">
    <property type="entry name" value="Ser/Thr_kinase_AS"/>
</dbReference>
<dbReference type="EMBL" id="CP074126">
    <property type="protein sequence ID" value="QUS55056.1"/>
    <property type="molecule type" value="Genomic_DNA"/>
</dbReference>
<keyword evidence="4" id="KW-0808">Transferase</keyword>
<dbReference type="SUPFAM" id="SSF56112">
    <property type="entry name" value="Protein kinase-like (PK-like)"/>
    <property type="match status" value="1"/>
</dbReference>
<dbReference type="PROSITE" id="PS50011">
    <property type="entry name" value="PROTEIN_KINASE_DOM"/>
    <property type="match status" value="1"/>
</dbReference>
<protein>
    <submittedName>
        <fullName evidence="4">Protein kinase</fullName>
    </submittedName>
</protein>
<dbReference type="Gene3D" id="1.25.40.10">
    <property type="entry name" value="Tetratricopeptide repeat domain"/>
    <property type="match status" value="2"/>
</dbReference>
<dbReference type="Gene3D" id="1.10.510.10">
    <property type="entry name" value="Transferase(Phosphotransferase) domain 1"/>
    <property type="match status" value="1"/>
</dbReference>
<dbReference type="InterPro" id="IPR000719">
    <property type="entry name" value="Prot_kinase_dom"/>
</dbReference>
<dbReference type="Gene3D" id="3.30.200.20">
    <property type="entry name" value="Phosphorylase Kinase, domain 1"/>
    <property type="match status" value="1"/>
</dbReference>